<dbReference type="InterPro" id="IPR005828">
    <property type="entry name" value="MFS_sugar_transport-like"/>
</dbReference>
<name>A0A6J7EX14_9ZZZZ</name>
<feature type="transmembrane region" description="Helical" evidence="8">
    <location>
        <begin position="59"/>
        <end position="83"/>
    </location>
</feature>
<evidence type="ECO:0000256" key="5">
    <source>
        <dbReference type="ARBA" id="ARBA00022989"/>
    </source>
</evidence>
<evidence type="ECO:0000256" key="6">
    <source>
        <dbReference type="ARBA" id="ARBA00023136"/>
    </source>
</evidence>
<feature type="transmembrane region" description="Helical" evidence="8">
    <location>
        <begin position="447"/>
        <end position="466"/>
    </location>
</feature>
<feature type="transmembrane region" description="Helical" evidence="8">
    <location>
        <begin position="404"/>
        <end position="426"/>
    </location>
</feature>
<feature type="transmembrane region" description="Helical" evidence="8">
    <location>
        <begin position="246"/>
        <end position="265"/>
    </location>
</feature>
<evidence type="ECO:0000256" key="4">
    <source>
        <dbReference type="ARBA" id="ARBA00022692"/>
    </source>
</evidence>
<keyword evidence="5 8" id="KW-1133">Transmembrane helix</keyword>
<feature type="transmembrane region" description="Helical" evidence="8">
    <location>
        <begin position="271"/>
        <end position="293"/>
    </location>
</feature>
<dbReference type="Gene3D" id="1.20.1720.10">
    <property type="entry name" value="Multidrug resistance protein D"/>
    <property type="match status" value="1"/>
</dbReference>
<dbReference type="PROSITE" id="PS50850">
    <property type="entry name" value="MFS"/>
    <property type="match status" value="1"/>
</dbReference>
<feature type="transmembrane region" description="Helical" evidence="8">
    <location>
        <begin position="478"/>
        <end position="497"/>
    </location>
</feature>
<feature type="region of interest" description="Disordered" evidence="7">
    <location>
        <begin position="1"/>
        <end position="22"/>
    </location>
</feature>
<gene>
    <name evidence="10" type="ORF">UFOPK3376_02396</name>
</gene>
<accession>A0A6J7EX14</accession>
<evidence type="ECO:0000256" key="7">
    <source>
        <dbReference type="SAM" id="MobiDB-lite"/>
    </source>
</evidence>
<feature type="transmembrane region" description="Helical" evidence="8">
    <location>
        <begin position="380"/>
        <end position="398"/>
    </location>
</feature>
<evidence type="ECO:0000259" key="9">
    <source>
        <dbReference type="PROSITE" id="PS50850"/>
    </source>
</evidence>
<dbReference type="EMBL" id="CAFBLP010000075">
    <property type="protein sequence ID" value="CAB4886851.1"/>
    <property type="molecule type" value="Genomic_DNA"/>
</dbReference>
<keyword evidence="3" id="KW-1003">Cell membrane</keyword>
<dbReference type="SUPFAM" id="SSF103473">
    <property type="entry name" value="MFS general substrate transporter"/>
    <property type="match status" value="1"/>
</dbReference>
<dbReference type="CDD" id="cd17321">
    <property type="entry name" value="MFS_MMR_MDR_like"/>
    <property type="match status" value="1"/>
</dbReference>
<feature type="compositionally biased region" description="Basic and acidic residues" evidence="7">
    <location>
        <begin position="1"/>
        <end position="17"/>
    </location>
</feature>
<evidence type="ECO:0000313" key="10">
    <source>
        <dbReference type="EMBL" id="CAB4886851.1"/>
    </source>
</evidence>
<reference evidence="10" key="1">
    <citation type="submission" date="2020-05" db="EMBL/GenBank/DDBJ databases">
        <authorList>
            <person name="Chiriac C."/>
            <person name="Salcher M."/>
            <person name="Ghai R."/>
            <person name="Kavagutti S V."/>
        </authorList>
    </citation>
    <scope>NUCLEOTIDE SEQUENCE</scope>
</reference>
<dbReference type="GO" id="GO:0005886">
    <property type="term" value="C:plasma membrane"/>
    <property type="evidence" value="ECO:0007669"/>
    <property type="project" value="UniProtKB-SubCell"/>
</dbReference>
<feature type="transmembrane region" description="Helical" evidence="8">
    <location>
        <begin position="95"/>
        <end position="115"/>
    </location>
</feature>
<keyword evidence="6 8" id="KW-0472">Membrane</keyword>
<dbReference type="InterPro" id="IPR011701">
    <property type="entry name" value="MFS"/>
</dbReference>
<dbReference type="InterPro" id="IPR020846">
    <property type="entry name" value="MFS_dom"/>
</dbReference>
<protein>
    <submittedName>
        <fullName evidence="10">Unannotated protein</fullName>
    </submittedName>
</protein>
<dbReference type="InterPro" id="IPR036259">
    <property type="entry name" value="MFS_trans_sf"/>
</dbReference>
<feature type="domain" description="Major facilitator superfamily (MFS) profile" evidence="9">
    <location>
        <begin position="61"/>
        <end position="502"/>
    </location>
</feature>
<proteinExistence type="predicted"/>
<feature type="transmembrane region" description="Helical" evidence="8">
    <location>
        <begin position="354"/>
        <end position="373"/>
    </location>
</feature>
<dbReference type="GO" id="GO:0022857">
    <property type="term" value="F:transmembrane transporter activity"/>
    <property type="evidence" value="ECO:0007669"/>
    <property type="project" value="InterPro"/>
</dbReference>
<sequence length="504" mass="52633">MSDPHRPSEPGRVDRTLHAGPGRDTIEVDGAGVEEIAVVAWPIVLRRRLAQSVGLERRWALLIVVLSGLFTVAFTITILVVSLKDIATEFHTSEATMSWCITGPMLAFGVVGPGYGKAGDLWGHKRVFIGGLLGAGIFAVLTALSWNPLTMILFRTLSASAGAATGPSTMAYINRLFAPNERVKPLSYWSFVNAGAPVIGVVAGAALVDSVGWRAIFVVQAPLCFIGVVMALWLLPDTGRAERVKFDIAGSVTLALGATALLAGISQGSHWGWHSVPTLACFGASAVGLRLFMWVEAHAEAPLLPLHWLRTRNVALPILSQSLANFAYMGGFLFAPRLLENVLRLQKTEIGNIIISRPLTFAIIAPLAGYVTLRVGERSTGFVGAVCVAMSMLVFAGITNTSSVWIVVLALGLSGAGIGVSSPALTSLVANAVDDANLGVAGAMQQLASQMGAVLGSVVMTAVQAAREAGGLESSYRAAFLVATGVAAAAAVAALFVKSTARVP</sequence>
<keyword evidence="4 8" id="KW-0812">Transmembrane</keyword>
<feature type="transmembrane region" description="Helical" evidence="8">
    <location>
        <begin position="186"/>
        <end position="207"/>
    </location>
</feature>
<dbReference type="PANTHER" id="PTHR42718">
    <property type="entry name" value="MAJOR FACILITATOR SUPERFAMILY MULTIDRUG TRANSPORTER MFSC"/>
    <property type="match status" value="1"/>
</dbReference>
<dbReference type="Gene3D" id="1.20.1250.20">
    <property type="entry name" value="MFS general substrate transporter like domains"/>
    <property type="match status" value="1"/>
</dbReference>
<dbReference type="Pfam" id="PF07690">
    <property type="entry name" value="MFS_1"/>
    <property type="match status" value="1"/>
</dbReference>
<feature type="transmembrane region" description="Helical" evidence="8">
    <location>
        <begin position="314"/>
        <end position="334"/>
    </location>
</feature>
<comment type="subcellular location">
    <subcellularLocation>
        <location evidence="1">Cell membrane</location>
        <topology evidence="1">Multi-pass membrane protein</topology>
    </subcellularLocation>
</comment>
<evidence type="ECO:0000256" key="3">
    <source>
        <dbReference type="ARBA" id="ARBA00022475"/>
    </source>
</evidence>
<dbReference type="Pfam" id="PF00083">
    <property type="entry name" value="Sugar_tr"/>
    <property type="match status" value="1"/>
</dbReference>
<dbReference type="PANTHER" id="PTHR42718:SF46">
    <property type="entry name" value="BLR6921 PROTEIN"/>
    <property type="match status" value="1"/>
</dbReference>
<dbReference type="AlphaFoldDB" id="A0A6J7EX14"/>
<feature type="transmembrane region" description="Helical" evidence="8">
    <location>
        <begin position="152"/>
        <end position="174"/>
    </location>
</feature>
<keyword evidence="2" id="KW-0813">Transport</keyword>
<evidence type="ECO:0000256" key="1">
    <source>
        <dbReference type="ARBA" id="ARBA00004651"/>
    </source>
</evidence>
<evidence type="ECO:0000256" key="8">
    <source>
        <dbReference type="SAM" id="Phobius"/>
    </source>
</evidence>
<feature type="transmembrane region" description="Helical" evidence="8">
    <location>
        <begin position="127"/>
        <end position="146"/>
    </location>
</feature>
<feature type="transmembrane region" description="Helical" evidence="8">
    <location>
        <begin position="213"/>
        <end position="234"/>
    </location>
</feature>
<organism evidence="10">
    <name type="scientific">freshwater metagenome</name>
    <dbReference type="NCBI Taxonomy" id="449393"/>
    <lineage>
        <taxon>unclassified sequences</taxon>
        <taxon>metagenomes</taxon>
        <taxon>ecological metagenomes</taxon>
    </lineage>
</organism>
<evidence type="ECO:0000256" key="2">
    <source>
        <dbReference type="ARBA" id="ARBA00022448"/>
    </source>
</evidence>